<dbReference type="InterPro" id="IPR001279">
    <property type="entry name" value="Metallo-B-lactamas"/>
</dbReference>
<evidence type="ECO:0000313" key="2">
    <source>
        <dbReference type="EMBL" id="MFB9995390.1"/>
    </source>
</evidence>
<proteinExistence type="predicted"/>
<reference evidence="2 3" key="1">
    <citation type="submission" date="2024-09" db="EMBL/GenBank/DDBJ databases">
        <authorList>
            <person name="Sun Q."/>
            <person name="Mori K."/>
        </authorList>
    </citation>
    <scope>NUCLEOTIDE SEQUENCE [LARGE SCALE GENOMIC DNA]</scope>
    <source>
        <strain evidence="2 3">JCM 13503</strain>
    </source>
</reference>
<name>A0ABV6B8T6_9DEIO</name>
<sequence length="336" mass="35914">MTVLPAVACHVTASGTRVYTIPLRAFPHFQANAFLVVQGEPAAPSAVALVDMGSAQPDSLDDLHAGLAHIREASGEAWSWDTLNRLIVTHPHPDHVGGLPAVRALTPAPVAAHTWAVSALEQPEARGAAWQRQVEGHLRWAGIPAGSSYAARLRRRAQTLMLPSPVVVQTPLQDGDVLDGLFQVIHTPGHDGAQVCLRVDDVLLSADHLLPHNSPPLMPERFQRGAGLQHYLASLDCIEALAGVEVALGGHGGPMRDWRGRIRELRARYQDKLAAVQAAAQQPITIHDLLPLLYPNLRAAQAILLLDQTAALAESLGQAGGLKETQRADGAALFQT</sequence>
<keyword evidence="3" id="KW-1185">Reference proteome</keyword>
<evidence type="ECO:0000259" key="1">
    <source>
        <dbReference type="SMART" id="SM00849"/>
    </source>
</evidence>
<organism evidence="2 3">
    <name type="scientific">Deinococcus oregonensis</name>
    <dbReference type="NCBI Taxonomy" id="1805970"/>
    <lineage>
        <taxon>Bacteria</taxon>
        <taxon>Thermotogati</taxon>
        <taxon>Deinococcota</taxon>
        <taxon>Deinococci</taxon>
        <taxon>Deinococcales</taxon>
        <taxon>Deinococcaceae</taxon>
        <taxon>Deinococcus</taxon>
    </lineage>
</organism>
<comment type="caution">
    <text evidence="2">The sequence shown here is derived from an EMBL/GenBank/DDBJ whole genome shotgun (WGS) entry which is preliminary data.</text>
</comment>
<dbReference type="SUPFAM" id="SSF56281">
    <property type="entry name" value="Metallo-hydrolase/oxidoreductase"/>
    <property type="match status" value="1"/>
</dbReference>
<dbReference type="Pfam" id="PF00753">
    <property type="entry name" value="Lactamase_B"/>
    <property type="match status" value="1"/>
</dbReference>
<dbReference type="InterPro" id="IPR036866">
    <property type="entry name" value="RibonucZ/Hydroxyglut_hydro"/>
</dbReference>
<dbReference type="Gene3D" id="3.60.15.10">
    <property type="entry name" value="Ribonuclease Z/Hydroxyacylglutathione hydrolase-like"/>
    <property type="match status" value="1"/>
</dbReference>
<feature type="domain" description="Metallo-beta-lactamase" evidence="1">
    <location>
        <begin position="30"/>
        <end position="251"/>
    </location>
</feature>
<evidence type="ECO:0000313" key="3">
    <source>
        <dbReference type="Proteomes" id="UP001589733"/>
    </source>
</evidence>
<dbReference type="SMART" id="SM00849">
    <property type="entry name" value="Lactamase_B"/>
    <property type="match status" value="1"/>
</dbReference>
<dbReference type="PANTHER" id="PTHR42951">
    <property type="entry name" value="METALLO-BETA-LACTAMASE DOMAIN-CONTAINING"/>
    <property type="match status" value="1"/>
</dbReference>
<dbReference type="PANTHER" id="PTHR42951:SF14">
    <property type="entry name" value="METALLO-BETA-LACTAMASE SUPERFAMILY PROTEIN"/>
    <property type="match status" value="1"/>
</dbReference>
<dbReference type="EMBL" id="JBHLYR010000091">
    <property type="protein sequence ID" value="MFB9995390.1"/>
    <property type="molecule type" value="Genomic_DNA"/>
</dbReference>
<protein>
    <submittedName>
        <fullName evidence="2">MBL fold metallo-hydrolase</fullName>
    </submittedName>
</protein>
<dbReference type="InterPro" id="IPR050855">
    <property type="entry name" value="NDM-1-like"/>
</dbReference>
<accession>A0ABV6B8T6</accession>
<dbReference type="Proteomes" id="UP001589733">
    <property type="component" value="Unassembled WGS sequence"/>
</dbReference>
<dbReference type="RefSeq" id="WP_380017279.1">
    <property type="nucleotide sequence ID" value="NZ_JBHLYR010000091.1"/>
</dbReference>
<gene>
    <name evidence="2" type="ORF">ACFFLM_25955</name>
</gene>